<comment type="caution">
    <text evidence="1">The sequence shown here is derived from an EMBL/GenBank/DDBJ whole genome shotgun (WGS) entry which is preliminary data.</text>
</comment>
<reference evidence="2" key="1">
    <citation type="journal article" date="2006" name="Proc. Natl. Acad. Sci. U.S.A.">
        <title>Genome analysis of the smallest free-living eukaryote Ostreococcus tauri unveils many unique features.</title>
        <authorList>
            <person name="Derelle E."/>
            <person name="Ferraz C."/>
            <person name="Rombauts S."/>
            <person name="Rouze P."/>
            <person name="Worden A.Z."/>
            <person name="Robbens S."/>
            <person name="Partensky F."/>
            <person name="Degroeve S."/>
            <person name="Echeynie S."/>
            <person name="Cooke R."/>
            <person name="Saeys Y."/>
            <person name="Wuyts J."/>
            <person name="Jabbari K."/>
            <person name="Bowler C."/>
            <person name="Panaud O."/>
            <person name="Piegu B."/>
            <person name="Ball S.G."/>
            <person name="Ral J.-P."/>
            <person name="Bouget F.-Y."/>
            <person name="Piganeau G."/>
            <person name="De Baets B."/>
            <person name="Picard A."/>
            <person name="Delseny M."/>
            <person name="Demaille J."/>
            <person name="Van de Peer Y."/>
            <person name="Moreau H."/>
        </authorList>
    </citation>
    <scope>NUCLEOTIDE SEQUENCE [LARGE SCALE GENOMIC DNA]</scope>
    <source>
        <strain evidence="2">OTTH 0595 / CCAP 157/2 / RCC745</strain>
    </source>
</reference>
<dbReference type="EMBL" id="CAID01000009">
    <property type="protein sequence ID" value="CEF99147.1"/>
    <property type="molecule type" value="Genomic_DNA"/>
</dbReference>
<dbReference type="InParanoid" id="A0A090M8W6"/>
<proteinExistence type="predicted"/>
<dbReference type="Proteomes" id="UP000009170">
    <property type="component" value="Unassembled WGS sequence"/>
</dbReference>
<accession>A0A090M8W6</accession>
<dbReference type="AlphaFoldDB" id="A0A090M8W6"/>
<dbReference type="GeneID" id="9833567"/>
<reference evidence="1 2" key="2">
    <citation type="journal article" date="2014" name="BMC Genomics">
        <title>An improved genome of the model marine alga Ostreococcus tauri unfolds by assessing Illumina de novo assemblies.</title>
        <authorList>
            <person name="Blanc-Mathieu R."/>
            <person name="Verhelst B."/>
            <person name="Derelle E."/>
            <person name="Rombauts S."/>
            <person name="Bouget F.Y."/>
            <person name="Carre I."/>
            <person name="Chateau A."/>
            <person name="Eyre-Walker A."/>
            <person name="Grimsley N."/>
            <person name="Moreau H."/>
            <person name="Piegu B."/>
            <person name="Rivals E."/>
            <person name="Schackwitz W."/>
            <person name="Van de Peer Y."/>
            <person name="Piganeau G."/>
        </authorList>
    </citation>
    <scope>NUCLEOTIDE SEQUENCE [LARGE SCALE GENOMIC DNA]</scope>
    <source>
        <strain evidence="2">OTTH 0595 / CCAP 157/2 / RCC745</strain>
    </source>
</reference>
<evidence type="ECO:0000313" key="2">
    <source>
        <dbReference type="Proteomes" id="UP000009170"/>
    </source>
</evidence>
<protein>
    <submittedName>
        <fullName evidence="1">Unnamed product</fullName>
    </submittedName>
</protein>
<organism evidence="1 2">
    <name type="scientific">Ostreococcus tauri</name>
    <name type="common">Marine green alga</name>
    <dbReference type="NCBI Taxonomy" id="70448"/>
    <lineage>
        <taxon>Eukaryota</taxon>
        <taxon>Viridiplantae</taxon>
        <taxon>Chlorophyta</taxon>
        <taxon>Mamiellophyceae</taxon>
        <taxon>Mamiellales</taxon>
        <taxon>Bathycoccaceae</taxon>
        <taxon>Ostreococcus</taxon>
    </lineage>
</organism>
<gene>
    <name evidence="1" type="ORF">OT_ostta09g03330</name>
</gene>
<dbReference type="RefSeq" id="XP_022839671.1">
    <property type="nucleotide sequence ID" value="XM_022983402.1"/>
</dbReference>
<sequence>MSDAYDVRVMFANTLDASTPTRTIVFRIDETKTKKIIRSTTGDVGRVLRLLRIGDGRVSRACDHAMVDVRGVRFDRTIAPALRTVTDARESTQRQFGALRDGCAVQLRFGHVDAGDDTIEVIDGALTLDPLNPSMEACVEALGDVLIESARALGTRAGSVGKNPRVWTPRKLDEEDNGYVPGKVKYESAWKPDKFKADLESYQGLQGEADPLLRKMESQERHARGLEMRIANLEIIQRGLREGVAGVIAEDSLTRRVVDAELVDEIHAKLALQNDVTGEIFNLARDCGVYFDDIEGCDASEIEQKAAETYTQLEICRAVLSAMSAELQDRVMWENYESGVETRDVLENGVRREHMEYLLGRPATKADVDASLKLPDRLRAKLVGGYDVERSKAHGKYIAAARSGSHALLN</sequence>
<name>A0A090M8W6_OSTTA</name>
<keyword evidence="2" id="KW-1185">Reference proteome</keyword>
<dbReference type="OrthoDB" id="497431at2759"/>
<dbReference type="KEGG" id="ota:OT_ostta09g03330"/>
<evidence type="ECO:0000313" key="1">
    <source>
        <dbReference type="EMBL" id="CEF99147.1"/>
    </source>
</evidence>